<feature type="compositionally biased region" description="Basic and acidic residues" evidence="1">
    <location>
        <begin position="74"/>
        <end position="84"/>
    </location>
</feature>
<comment type="caution">
    <text evidence="2">The sequence shown here is derived from an EMBL/GenBank/DDBJ whole genome shotgun (WGS) entry which is preliminary data.</text>
</comment>
<keyword evidence="3" id="KW-1185">Reference proteome</keyword>
<evidence type="ECO:0000256" key="1">
    <source>
        <dbReference type="SAM" id="MobiDB-lite"/>
    </source>
</evidence>
<evidence type="ECO:0000313" key="3">
    <source>
        <dbReference type="Proteomes" id="UP001232755"/>
    </source>
</evidence>
<dbReference type="EMBL" id="JAUSYP010000001">
    <property type="protein sequence ID" value="MDQ0750004.1"/>
    <property type="molecule type" value="Genomic_DNA"/>
</dbReference>
<dbReference type="Proteomes" id="UP001232755">
    <property type="component" value="Unassembled WGS sequence"/>
</dbReference>
<evidence type="ECO:0000313" key="2">
    <source>
        <dbReference type="EMBL" id="MDQ0750004.1"/>
    </source>
</evidence>
<name>A0ABU0QRI5_9ACTN</name>
<protein>
    <submittedName>
        <fullName evidence="2">Nucleic acid-binding protein</fullName>
    </submittedName>
</protein>
<feature type="region of interest" description="Disordered" evidence="1">
    <location>
        <begin position="56"/>
        <end position="84"/>
    </location>
</feature>
<dbReference type="Gene3D" id="3.40.50.1010">
    <property type="entry name" value="5'-nuclease"/>
    <property type="match status" value="1"/>
</dbReference>
<proteinExistence type="predicted"/>
<accession>A0ABU0QRI5</accession>
<sequence length="84" mass="9020">MPTAATAAAANALYSARSAADRTQGVEDMRLLFGWVPVDDRAYDRAWQVQEILAERGQPVSGPGAASRRSSSVRNREARGACRA</sequence>
<gene>
    <name evidence="2" type="ORF">QF034_004235</name>
</gene>
<organism evidence="2 3">
    <name type="scientific">Streptomyces africanus</name>
    <dbReference type="NCBI Taxonomy" id="231024"/>
    <lineage>
        <taxon>Bacteria</taxon>
        <taxon>Bacillati</taxon>
        <taxon>Actinomycetota</taxon>
        <taxon>Actinomycetes</taxon>
        <taxon>Kitasatosporales</taxon>
        <taxon>Streptomycetaceae</taxon>
        <taxon>Streptomyces</taxon>
    </lineage>
</organism>
<reference evidence="2 3" key="1">
    <citation type="submission" date="2023-07" db="EMBL/GenBank/DDBJ databases">
        <title>Comparative genomics of wheat-associated soil bacteria to identify genetic determinants of phenazine resistance.</title>
        <authorList>
            <person name="Mouncey N."/>
        </authorList>
    </citation>
    <scope>NUCLEOTIDE SEQUENCE [LARGE SCALE GENOMIC DNA]</scope>
    <source>
        <strain evidence="2 3">B3I12</strain>
    </source>
</reference>